<proteinExistence type="inferred from homology"/>
<keyword evidence="1 2" id="KW-0238">DNA-binding</keyword>
<comment type="function">
    <text evidence="2">Binds to DNA and alters its conformation. May be involved in regulation of gene expression, nucleoid organization and DNA protection.</text>
</comment>
<sequence length="114" mass="12415">MAKKGGFGGGMPGGMNMNNLLKQAQKMQADMQKQQEELETKEVEASVGGGAVVVKMNGKRELTDITIKEEVVDPDDVEMLQDLILSAVNQAIRDIDEMQKSQMSKLTGGMNLPF</sequence>
<evidence type="ECO:0000256" key="3">
    <source>
        <dbReference type="SAM" id="MobiDB-lite"/>
    </source>
</evidence>
<feature type="region of interest" description="Disordered" evidence="3">
    <location>
        <begin position="25"/>
        <end position="44"/>
    </location>
</feature>
<dbReference type="PANTHER" id="PTHR33449">
    <property type="entry name" value="NUCLEOID-ASSOCIATED PROTEIN YBAB"/>
    <property type="match status" value="1"/>
</dbReference>
<evidence type="ECO:0000256" key="2">
    <source>
        <dbReference type="HAMAP-Rule" id="MF_00274"/>
    </source>
</evidence>
<protein>
    <recommendedName>
        <fullName evidence="2">Nucleoid-associated protein O0R46_00170</fullName>
    </recommendedName>
</protein>
<organism evidence="4 5">
    <name type="scientific">Peptostreptococcus equinus</name>
    <dbReference type="NCBI Taxonomy" id="3003601"/>
    <lineage>
        <taxon>Bacteria</taxon>
        <taxon>Bacillati</taxon>
        <taxon>Bacillota</taxon>
        <taxon>Clostridia</taxon>
        <taxon>Peptostreptococcales</taxon>
        <taxon>Peptostreptococcaceae</taxon>
        <taxon>Peptostreptococcus</taxon>
    </lineage>
</organism>
<dbReference type="EMBL" id="CP114052">
    <property type="protein sequence ID" value="WAW14946.1"/>
    <property type="molecule type" value="Genomic_DNA"/>
</dbReference>
<dbReference type="NCBIfam" id="TIGR00103">
    <property type="entry name" value="DNA_YbaB_EbfC"/>
    <property type="match status" value="1"/>
</dbReference>
<gene>
    <name evidence="4" type="ORF">O0R46_00170</name>
</gene>
<name>A0ABY7JPX4_9FIRM</name>
<reference evidence="4" key="1">
    <citation type="submission" date="2022-12" db="EMBL/GenBank/DDBJ databases">
        <title>Peptostreptococcus.</title>
        <authorList>
            <person name="Lee S.H."/>
        </authorList>
    </citation>
    <scope>NUCLEOTIDE SEQUENCE</scope>
    <source>
        <strain evidence="4">CBA3647</strain>
    </source>
</reference>
<comment type="subunit">
    <text evidence="2">Homodimer.</text>
</comment>
<dbReference type="RefSeq" id="WP_269311638.1">
    <property type="nucleotide sequence ID" value="NZ_CP114052.1"/>
</dbReference>
<dbReference type="InterPro" id="IPR004401">
    <property type="entry name" value="YbaB/EbfC"/>
</dbReference>
<dbReference type="HAMAP" id="MF_00274">
    <property type="entry name" value="DNA_YbaB_EbfC"/>
    <property type="match status" value="1"/>
</dbReference>
<dbReference type="Gene3D" id="3.30.1310.10">
    <property type="entry name" value="Nucleoid-associated protein YbaB-like domain"/>
    <property type="match status" value="1"/>
</dbReference>
<comment type="similarity">
    <text evidence="2">Belongs to the YbaB/EbfC family.</text>
</comment>
<evidence type="ECO:0000256" key="1">
    <source>
        <dbReference type="ARBA" id="ARBA00023125"/>
    </source>
</evidence>
<accession>A0ABY7JPX4</accession>
<dbReference type="InterPro" id="IPR036894">
    <property type="entry name" value="YbaB-like_sf"/>
</dbReference>
<dbReference type="PIRSF" id="PIRSF004555">
    <property type="entry name" value="UCP004555"/>
    <property type="match status" value="1"/>
</dbReference>
<evidence type="ECO:0000313" key="4">
    <source>
        <dbReference type="EMBL" id="WAW14946.1"/>
    </source>
</evidence>
<dbReference type="Pfam" id="PF02575">
    <property type="entry name" value="YbaB_DNA_bd"/>
    <property type="match status" value="1"/>
</dbReference>
<keyword evidence="2" id="KW-0963">Cytoplasm</keyword>
<evidence type="ECO:0000313" key="5">
    <source>
        <dbReference type="Proteomes" id="UP001164187"/>
    </source>
</evidence>
<dbReference type="SUPFAM" id="SSF82607">
    <property type="entry name" value="YbaB-like"/>
    <property type="match status" value="1"/>
</dbReference>
<dbReference type="Proteomes" id="UP001164187">
    <property type="component" value="Chromosome"/>
</dbReference>
<feature type="compositionally biased region" description="Basic and acidic residues" evidence="3">
    <location>
        <begin position="33"/>
        <end position="44"/>
    </location>
</feature>
<comment type="subcellular location">
    <subcellularLocation>
        <location evidence="2">Cytoplasm</location>
        <location evidence="2">Nucleoid</location>
    </subcellularLocation>
</comment>
<dbReference type="PANTHER" id="PTHR33449:SF1">
    <property type="entry name" value="NUCLEOID-ASSOCIATED PROTEIN YBAB"/>
    <property type="match status" value="1"/>
</dbReference>
<keyword evidence="5" id="KW-1185">Reference proteome</keyword>